<proteinExistence type="predicted"/>
<comment type="catalytic activity">
    <reaction evidence="1">
        <text>ATP + protein L-histidine = ADP + protein N-phospho-L-histidine.</text>
        <dbReference type="EC" id="2.7.13.3"/>
    </reaction>
</comment>
<evidence type="ECO:0000256" key="3">
    <source>
        <dbReference type="ARBA" id="ARBA00012438"/>
    </source>
</evidence>
<dbReference type="EMBL" id="JAGKSP010000005">
    <property type="protein sequence ID" value="MBP3963868.1"/>
    <property type="molecule type" value="Genomic_DNA"/>
</dbReference>
<dbReference type="PRINTS" id="PR00344">
    <property type="entry name" value="BCTRLSENSOR"/>
</dbReference>
<evidence type="ECO:0000256" key="4">
    <source>
        <dbReference type="ARBA" id="ARBA00022553"/>
    </source>
</evidence>
<reference evidence="12 13" key="1">
    <citation type="submission" date="2021-04" db="EMBL/GenBank/DDBJ databases">
        <title>Paenibacillus sp. DLE-14 whole genome sequence.</title>
        <authorList>
            <person name="Ham Y.J."/>
        </authorList>
    </citation>
    <scope>NUCLEOTIDE SEQUENCE [LARGE SCALE GENOMIC DNA]</scope>
    <source>
        <strain evidence="12 13">DLE-14</strain>
    </source>
</reference>
<dbReference type="GO" id="GO:0016301">
    <property type="term" value="F:kinase activity"/>
    <property type="evidence" value="ECO:0007669"/>
    <property type="project" value="UniProtKB-KW"/>
</dbReference>
<evidence type="ECO:0000256" key="1">
    <source>
        <dbReference type="ARBA" id="ARBA00000085"/>
    </source>
</evidence>
<dbReference type="InterPro" id="IPR005467">
    <property type="entry name" value="His_kinase_dom"/>
</dbReference>
<evidence type="ECO:0000256" key="10">
    <source>
        <dbReference type="SAM" id="Phobius"/>
    </source>
</evidence>
<dbReference type="CDD" id="cd00082">
    <property type="entry name" value="HisKA"/>
    <property type="match status" value="1"/>
</dbReference>
<evidence type="ECO:0000313" key="12">
    <source>
        <dbReference type="EMBL" id="MBP3963868.1"/>
    </source>
</evidence>
<dbReference type="Pfam" id="PF02518">
    <property type="entry name" value="HATPase_c"/>
    <property type="match status" value="1"/>
</dbReference>
<dbReference type="SMART" id="SM00387">
    <property type="entry name" value="HATPase_c"/>
    <property type="match status" value="1"/>
</dbReference>
<keyword evidence="10" id="KW-0472">Membrane</keyword>
<dbReference type="PROSITE" id="PS50109">
    <property type="entry name" value="HIS_KIN"/>
    <property type="match status" value="1"/>
</dbReference>
<dbReference type="InterPro" id="IPR003594">
    <property type="entry name" value="HATPase_dom"/>
</dbReference>
<name>A0ABS5CER8_9BACL</name>
<evidence type="ECO:0000313" key="13">
    <source>
        <dbReference type="Proteomes" id="UP000673394"/>
    </source>
</evidence>
<keyword evidence="4" id="KW-0597">Phosphoprotein</keyword>
<comment type="caution">
    <text evidence="12">The sequence shown here is derived from an EMBL/GenBank/DDBJ whole genome shotgun (WGS) entry which is preliminary data.</text>
</comment>
<dbReference type="InterPro" id="IPR036890">
    <property type="entry name" value="HATPase_C_sf"/>
</dbReference>
<keyword evidence="13" id="KW-1185">Reference proteome</keyword>
<dbReference type="SUPFAM" id="SSF47384">
    <property type="entry name" value="Homodimeric domain of signal transducing histidine kinase"/>
    <property type="match status" value="1"/>
</dbReference>
<dbReference type="SUPFAM" id="SSF55874">
    <property type="entry name" value="ATPase domain of HSP90 chaperone/DNA topoisomerase II/histidine kinase"/>
    <property type="match status" value="1"/>
</dbReference>
<dbReference type="Proteomes" id="UP000673394">
    <property type="component" value="Unassembled WGS sequence"/>
</dbReference>
<dbReference type="Gene3D" id="3.30.565.10">
    <property type="entry name" value="Histidine kinase-like ATPase, C-terminal domain"/>
    <property type="match status" value="1"/>
</dbReference>
<dbReference type="SMART" id="SM00388">
    <property type="entry name" value="HisKA"/>
    <property type="match status" value="1"/>
</dbReference>
<comment type="subcellular location">
    <subcellularLocation>
        <location evidence="2">Membrane</location>
    </subcellularLocation>
</comment>
<dbReference type="Gene3D" id="1.10.287.130">
    <property type="match status" value="1"/>
</dbReference>
<evidence type="ECO:0000256" key="2">
    <source>
        <dbReference type="ARBA" id="ARBA00004370"/>
    </source>
</evidence>
<keyword evidence="10" id="KW-0812">Transmembrane</keyword>
<keyword evidence="8" id="KW-0067">ATP-binding</keyword>
<accession>A0ABS5CER8</accession>
<keyword evidence="6" id="KW-0547">Nucleotide-binding</keyword>
<evidence type="ECO:0000256" key="5">
    <source>
        <dbReference type="ARBA" id="ARBA00022679"/>
    </source>
</evidence>
<evidence type="ECO:0000256" key="8">
    <source>
        <dbReference type="ARBA" id="ARBA00022840"/>
    </source>
</evidence>
<keyword evidence="5" id="KW-0808">Transferase</keyword>
<dbReference type="EC" id="2.7.13.3" evidence="3"/>
<gene>
    <name evidence="12" type="ORF">I8J30_14215</name>
</gene>
<sequence length="315" mass="35736">MLDLVLLLTGLVVILLVLVLLLIKRRTDLSRDLRYVQHKLNAIMDQDSTEKVLRHTEGKRVQELLIAVNRLLDANRKTKSDYIRMENALKKMIANMSHDLKTPLTVVLGLTETMTQGSTADDPAEQRRLSLKVHEKTLDIIHLTNQFFDLARLESGDRPVPLSKINLSESCRSSILFYYEEIEAQGLQVEADIPEEPIYAYGNEDAIGRVLNNLLSNAIRYGRDGGVVGISLIEQGDQALIEVWDRGKGIRRQDQARVFERLYTLSDSRNQAHQGSGLGLTITKRLVELMEAEISLKSIPDEKTVFTIRFAKVRF</sequence>
<keyword evidence="7 12" id="KW-0418">Kinase</keyword>
<dbReference type="InterPro" id="IPR004358">
    <property type="entry name" value="Sig_transdc_His_kin-like_C"/>
</dbReference>
<evidence type="ECO:0000259" key="11">
    <source>
        <dbReference type="PROSITE" id="PS50109"/>
    </source>
</evidence>
<dbReference type="InterPro" id="IPR003661">
    <property type="entry name" value="HisK_dim/P_dom"/>
</dbReference>
<protein>
    <recommendedName>
        <fullName evidence="3">histidine kinase</fullName>
        <ecNumber evidence="3">2.7.13.3</ecNumber>
    </recommendedName>
</protein>
<keyword evidence="9" id="KW-0902">Two-component regulatory system</keyword>
<organism evidence="12 13">
    <name type="scientific">Paenibacillus lignilyticus</name>
    <dbReference type="NCBI Taxonomy" id="1172615"/>
    <lineage>
        <taxon>Bacteria</taxon>
        <taxon>Bacillati</taxon>
        <taxon>Bacillota</taxon>
        <taxon>Bacilli</taxon>
        <taxon>Bacillales</taxon>
        <taxon>Paenibacillaceae</taxon>
        <taxon>Paenibacillus</taxon>
    </lineage>
</organism>
<dbReference type="InterPro" id="IPR050351">
    <property type="entry name" value="BphY/WalK/GraS-like"/>
</dbReference>
<dbReference type="PANTHER" id="PTHR45453">
    <property type="entry name" value="PHOSPHATE REGULON SENSOR PROTEIN PHOR"/>
    <property type="match status" value="1"/>
</dbReference>
<feature type="transmembrane region" description="Helical" evidence="10">
    <location>
        <begin position="6"/>
        <end position="23"/>
    </location>
</feature>
<keyword evidence="10" id="KW-1133">Transmembrane helix</keyword>
<evidence type="ECO:0000256" key="9">
    <source>
        <dbReference type="ARBA" id="ARBA00023012"/>
    </source>
</evidence>
<feature type="domain" description="Histidine kinase" evidence="11">
    <location>
        <begin position="95"/>
        <end position="314"/>
    </location>
</feature>
<dbReference type="PANTHER" id="PTHR45453:SF1">
    <property type="entry name" value="PHOSPHATE REGULON SENSOR PROTEIN PHOR"/>
    <property type="match status" value="1"/>
</dbReference>
<dbReference type="Pfam" id="PF00512">
    <property type="entry name" value="HisKA"/>
    <property type="match status" value="1"/>
</dbReference>
<evidence type="ECO:0000256" key="6">
    <source>
        <dbReference type="ARBA" id="ARBA00022741"/>
    </source>
</evidence>
<dbReference type="InterPro" id="IPR036097">
    <property type="entry name" value="HisK_dim/P_sf"/>
</dbReference>
<evidence type="ECO:0000256" key="7">
    <source>
        <dbReference type="ARBA" id="ARBA00022777"/>
    </source>
</evidence>